<accession>A0ABS2PFB8</accession>
<sequence>MMSIEQDYFVEHYDEPIYEHGIQLKDLVRLSISRL</sequence>
<reference evidence="1 2" key="1">
    <citation type="submission" date="2021-01" db="EMBL/GenBank/DDBJ databases">
        <title>Genomic Encyclopedia of Type Strains, Phase IV (KMG-IV): sequencing the most valuable type-strain genomes for metagenomic binning, comparative biology and taxonomic classification.</title>
        <authorList>
            <person name="Goeker M."/>
        </authorList>
    </citation>
    <scope>NUCLEOTIDE SEQUENCE [LARGE SCALE GENOMIC DNA]</scope>
    <source>
        <strain evidence="1 2">DSM 25540</strain>
    </source>
</reference>
<gene>
    <name evidence="1" type="ORF">JOD17_003203</name>
</gene>
<evidence type="ECO:0000313" key="2">
    <source>
        <dbReference type="Proteomes" id="UP000741863"/>
    </source>
</evidence>
<comment type="caution">
    <text evidence="1">The sequence shown here is derived from an EMBL/GenBank/DDBJ whole genome shotgun (WGS) entry which is preliminary data.</text>
</comment>
<dbReference type="EMBL" id="JAFBEC010000009">
    <property type="protein sequence ID" value="MBM7634103.1"/>
    <property type="molecule type" value="Genomic_DNA"/>
</dbReference>
<protein>
    <submittedName>
        <fullName evidence="1">Uncharacterized protein</fullName>
    </submittedName>
</protein>
<keyword evidence="2" id="KW-1185">Reference proteome</keyword>
<name>A0ABS2PFB8_9BACL</name>
<organism evidence="1 2">
    <name type="scientific">Geomicrobium sediminis</name>
    <dbReference type="NCBI Taxonomy" id="1347788"/>
    <lineage>
        <taxon>Bacteria</taxon>
        <taxon>Bacillati</taxon>
        <taxon>Bacillota</taxon>
        <taxon>Bacilli</taxon>
        <taxon>Bacillales</taxon>
        <taxon>Geomicrobium</taxon>
    </lineage>
</organism>
<proteinExistence type="predicted"/>
<evidence type="ECO:0000313" key="1">
    <source>
        <dbReference type="EMBL" id="MBM7634103.1"/>
    </source>
</evidence>
<dbReference type="Proteomes" id="UP000741863">
    <property type="component" value="Unassembled WGS sequence"/>
</dbReference>